<evidence type="ECO:0000313" key="3">
    <source>
        <dbReference type="Proteomes" id="UP001501442"/>
    </source>
</evidence>
<reference evidence="3" key="1">
    <citation type="journal article" date="2019" name="Int. J. Syst. Evol. Microbiol.">
        <title>The Global Catalogue of Microorganisms (GCM) 10K type strain sequencing project: providing services to taxonomists for standard genome sequencing and annotation.</title>
        <authorList>
            <consortium name="The Broad Institute Genomics Platform"/>
            <consortium name="The Broad Institute Genome Sequencing Center for Infectious Disease"/>
            <person name="Wu L."/>
            <person name="Ma J."/>
        </authorList>
    </citation>
    <scope>NUCLEOTIDE SEQUENCE [LARGE SCALE GENOMIC DNA]</scope>
    <source>
        <strain evidence="3">JCM 17939</strain>
    </source>
</reference>
<keyword evidence="3" id="KW-1185">Reference proteome</keyword>
<sequence length="372" mass="38694">MRCSGLRRPPPKRIREDSRKKFEKPCNPVWDTRVYEGRESQTALKGIDVINLKLALLATGAVGAITAGGVAYATVSSNSPAPSVKPVADGAKKAVKDATGKLPNGAPTCVSVPTDKLPKDKLPKAELPKDKLPKANLPKDKLPKAELPKGELPKDKLPKGELPAAGLPKDKLPKAELPKTGEKPNVPVAVPADKVKAPGNLPICAPSAGQPSAASAPAAVPTAKPGLPKVNVPDAKALDCSSVPPVLNVQNNKAKDVTLPNGMHLAASHSHSITLQSGKVCTVVQKFTATGGNFLTVERLNTPPQTTVKELAAELKLPEGGLASVAGAQTWESPAGTGVLWITDQGYAVYLTGSPAYATQLPAIATQLRQLH</sequence>
<feature type="compositionally biased region" description="Basic and acidic residues" evidence="1">
    <location>
        <begin position="116"/>
        <end position="159"/>
    </location>
</feature>
<feature type="compositionally biased region" description="Basic and acidic residues" evidence="1">
    <location>
        <begin position="168"/>
        <end position="182"/>
    </location>
</feature>
<evidence type="ECO:0000313" key="2">
    <source>
        <dbReference type="EMBL" id="GAA4621286.1"/>
    </source>
</evidence>
<feature type="compositionally biased region" description="Basic and acidic residues" evidence="1">
    <location>
        <begin position="13"/>
        <end position="22"/>
    </location>
</feature>
<proteinExistence type="predicted"/>
<comment type="caution">
    <text evidence="2">The sequence shown here is derived from an EMBL/GenBank/DDBJ whole genome shotgun (WGS) entry which is preliminary data.</text>
</comment>
<dbReference type="Proteomes" id="UP001501442">
    <property type="component" value="Unassembled WGS sequence"/>
</dbReference>
<feature type="region of interest" description="Disordered" evidence="1">
    <location>
        <begin position="1"/>
        <end position="22"/>
    </location>
</feature>
<name>A0ABP8U4D2_9ACTN</name>
<feature type="region of interest" description="Disordered" evidence="1">
    <location>
        <begin position="98"/>
        <end position="187"/>
    </location>
</feature>
<organism evidence="2 3">
    <name type="scientific">Actinoallomurus vinaceus</name>
    <dbReference type="NCBI Taxonomy" id="1080074"/>
    <lineage>
        <taxon>Bacteria</taxon>
        <taxon>Bacillati</taxon>
        <taxon>Actinomycetota</taxon>
        <taxon>Actinomycetes</taxon>
        <taxon>Streptosporangiales</taxon>
        <taxon>Thermomonosporaceae</taxon>
        <taxon>Actinoallomurus</taxon>
    </lineage>
</organism>
<protein>
    <submittedName>
        <fullName evidence="2">Uncharacterized protein</fullName>
    </submittedName>
</protein>
<evidence type="ECO:0000256" key="1">
    <source>
        <dbReference type="SAM" id="MobiDB-lite"/>
    </source>
</evidence>
<accession>A0ABP8U4D2</accession>
<dbReference type="EMBL" id="BAABHK010000001">
    <property type="protein sequence ID" value="GAA4621286.1"/>
    <property type="molecule type" value="Genomic_DNA"/>
</dbReference>
<gene>
    <name evidence="2" type="ORF">GCM10023196_008580</name>
</gene>